<evidence type="ECO:0000313" key="3">
    <source>
        <dbReference type="Proteomes" id="UP000324585"/>
    </source>
</evidence>
<proteinExistence type="predicted"/>
<feature type="region of interest" description="Disordered" evidence="1">
    <location>
        <begin position="1"/>
        <end position="38"/>
    </location>
</feature>
<gene>
    <name evidence="2" type="ORF">FVE85_4565</name>
</gene>
<evidence type="ECO:0000313" key="2">
    <source>
        <dbReference type="EMBL" id="KAA8490484.1"/>
    </source>
</evidence>
<dbReference type="EMBL" id="VRMN01000025">
    <property type="protein sequence ID" value="KAA8490484.1"/>
    <property type="molecule type" value="Genomic_DNA"/>
</dbReference>
<feature type="compositionally biased region" description="Basic and acidic residues" evidence="1">
    <location>
        <begin position="184"/>
        <end position="201"/>
    </location>
</feature>
<organism evidence="2 3">
    <name type="scientific">Porphyridium purpureum</name>
    <name type="common">Red alga</name>
    <name type="synonym">Porphyridium cruentum</name>
    <dbReference type="NCBI Taxonomy" id="35688"/>
    <lineage>
        <taxon>Eukaryota</taxon>
        <taxon>Rhodophyta</taxon>
        <taxon>Bangiophyceae</taxon>
        <taxon>Porphyridiales</taxon>
        <taxon>Porphyridiaceae</taxon>
        <taxon>Porphyridium</taxon>
    </lineage>
</organism>
<dbReference type="AlphaFoldDB" id="A0A5J4YIA0"/>
<comment type="caution">
    <text evidence="2">The sequence shown here is derived from an EMBL/GenBank/DDBJ whole genome shotgun (WGS) entry which is preliminary data.</text>
</comment>
<accession>A0A5J4YIA0</accession>
<protein>
    <submittedName>
        <fullName evidence="2">Uncharacterized protein</fullName>
    </submittedName>
</protein>
<feature type="compositionally biased region" description="Acidic residues" evidence="1">
    <location>
        <begin position="296"/>
        <end position="309"/>
    </location>
</feature>
<dbReference type="Proteomes" id="UP000324585">
    <property type="component" value="Unassembled WGS sequence"/>
</dbReference>
<keyword evidence="3" id="KW-1185">Reference proteome</keyword>
<reference evidence="3" key="1">
    <citation type="journal article" date="2019" name="Nat. Commun.">
        <title>Expansion of phycobilisome linker gene families in mesophilic red algae.</title>
        <authorList>
            <person name="Lee J."/>
            <person name="Kim D."/>
            <person name="Bhattacharya D."/>
            <person name="Yoon H.S."/>
        </authorList>
    </citation>
    <scope>NUCLEOTIDE SEQUENCE [LARGE SCALE GENOMIC DNA]</scope>
    <source>
        <strain evidence="3">CCMP 1328</strain>
    </source>
</reference>
<feature type="region of interest" description="Disordered" evidence="1">
    <location>
        <begin position="181"/>
        <end position="201"/>
    </location>
</feature>
<sequence length="649" mass="70726">MMQRIKTLFLGQRTSSTGRVEETHGDELPPPSAADQDHALHSAVTRENSGKRVRNLVPFLGRRKGGNSKFASSDDATQKVNHGRGSLSGRIEPGEESVVETAMDAAKAMFSDTVHLEDAERSPLSISKEHEIEPSDLLGASAFQGDIVHAKSTLSKGATPVDLYDNVSPVVAKGELEAITPEAKSPRDLGDVPCERKRNSSEDFKHTSMILRDWKTLLAPAAPERQTAEGLGNANTNACLDSGASAAVPGEVSEPKISTSAIEEMTAERSVELGTPENALVDIVNDAKQVSLPFDETAELEPKEEESGEVEQKAEPVSEEADVVAEKPEPNGEGLFSPEPQQVLPVLPQSPRAITESSDPLVLSRENTRNSSKVLPQVERAAELFGLALLPGNIDEDSENGEQVDNAVHPSNAKEETIAAFEAEAETWEKASGSAPRQAQEMLDEAASGNYYANAPAAGSTGEPLENLELTATFDEEHENTEETPCGDDCERTTPSFLQRVLETVRKEQPHSSQNIEAVSDEKAVESEAVTTSAAYGATPETEKLVSLFRKMEIEEMERSEMMRLRDEFLSHGRLKSLKDLSTCVEEAASDHEKACTCETCQTRDRFRELEREELLAREASRQRDKFLMEKRAARTGKHIAQDTSILSL</sequence>
<feature type="compositionally biased region" description="Polar residues" evidence="1">
    <location>
        <begin position="69"/>
        <end position="80"/>
    </location>
</feature>
<evidence type="ECO:0000256" key="1">
    <source>
        <dbReference type="SAM" id="MobiDB-lite"/>
    </source>
</evidence>
<feature type="region of interest" description="Disordered" evidence="1">
    <location>
        <begin position="295"/>
        <end position="341"/>
    </location>
</feature>
<name>A0A5J4YIA0_PORPP</name>
<feature type="region of interest" description="Disordered" evidence="1">
    <location>
        <begin position="64"/>
        <end position="86"/>
    </location>
</feature>